<proteinExistence type="predicted"/>
<feature type="transmembrane region" description="Helical" evidence="5">
    <location>
        <begin position="352"/>
        <end position="373"/>
    </location>
</feature>
<feature type="transmembrane region" description="Helical" evidence="5">
    <location>
        <begin position="45"/>
        <end position="65"/>
    </location>
</feature>
<evidence type="ECO:0000256" key="1">
    <source>
        <dbReference type="ARBA" id="ARBA00004651"/>
    </source>
</evidence>
<feature type="transmembrane region" description="Helical" evidence="5">
    <location>
        <begin position="110"/>
        <end position="129"/>
    </location>
</feature>
<dbReference type="InterPro" id="IPR020846">
    <property type="entry name" value="MFS_dom"/>
</dbReference>
<dbReference type="InterPro" id="IPR036259">
    <property type="entry name" value="MFS_trans_sf"/>
</dbReference>
<keyword evidence="8" id="KW-1185">Reference proteome</keyword>
<evidence type="ECO:0000313" key="7">
    <source>
        <dbReference type="EMBL" id="GAA1953168.1"/>
    </source>
</evidence>
<dbReference type="EMBL" id="BAAAQM010000002">
    <property type="protein sequence ID" value="GAA1953168.1"/>
    <property type="molecule type" value="Genomic_DNA"/>
</dbReference>
<feature type="transmembrane region" description="Helical" evidence="5">
    <location>
        <begin position="394"/>
        <end position="412"/>
    </location>
</feature>
<dbReference type="PANTHER" id="PTHR23534:SF1">
    <property type="entry name" value="MAJOR FACILITATOR SUPERFAMILY PROTEIN"/>
    <property type="match status" value="1"/>
</dbReference>
<dbReference type="Proteomes" id="UP001499854">
    <property type="component" value="Unassembled WGS sequence"/>
</dbReference>
<dbReference type="InterPro" id="IPR011701">
    <property type="entry name" value="MFS"/>
</dbReference>
<dbReference type="PROSITE" id="PS50850">
    <property type="entry name" value="MFS"/>
    <property type="match status" value="1"/>
</dbReference>
<gene>
    <name evidence="7" type="ORF">GCM10009838_05500</name>
</gene>
<feature type="transmembrane region" description="Helical" evidence="5">
    <location>
        <begin position="135"/>
        <end position="158"/>
    </location>
</feature>
<dbReference type="Pfam" id="PF07690">
    <property type="entry name" value="MFS_1"/>
    <property type="match status" value="1"/>
</dbReference>
<evidence type="ECO:0000259" key="6">
    <source>
        <dbReference type="PROSITE" id="PS50850"/>
    </source>
</evidence>
<organism evidence="7 8">
    <name type="scientific">Catenulispora subtropica</name>
    <dbReference type="NCBI Taxonomy" id="450798"/>
    <lineage>
        <taxon>Bacteria</taxon>
        <taxon>Bacillati</taxon>
        <taxon>Actinomycetota</taxon>
        <taxon>Actinomycetes</taxon>
        <taxon>Catenulisporales</taxon>
        <taxon>Catenulisporaceae</taxon>
        <taxon>Catenulispora</taxon>
    </lineage>
</organism>
<evidence type="ECO:0000256" key="4">
    <source>
        <dbReference type="ARBA" id="ARBA00023136"/>
    </source>
</evidence>
<feature type="transmembrane region" description="Helical" evidence="5">
    <location>
        <begin position="418"/>
        <end position="438"/>
    </location>
</feature>
<feature type="domain" description="Major facilitator superfamily (MFS) profile" evidence="6">
    <location>
        <begin position="44"/>
        <end position="440"/>
    </location>
</feature>
<sequence>MAPDCHFRTGKDPRYVPRVTAAETAAIRIPLDPAARAQSVQRRTVRVLIASQILGGIGSSTGFSLSTLLAKEITGNASLAGLTGTFSSLGAAFASIPLSRIMAARGRRPGLVLGYSAAIGGTLVIVTAAKLDAYWLLLLGMALFGWASAVNLQARYAGTDLAPAERRGRALSLVIWAVTIGSILGPNLAHPAEGTARALGLPPLAGAFLWSGFAMAGAALVLGLLLRPDPLLIARELRGEDVAAPERLSLKESFAVIAAAPRAVLAIAVVAVSHTVMVSVMSMTPVHMNADGMSVTVIGLVLSVHISGMYALSPLVGLAVDRIGRIPVLSAGMAILATACLIVGTAPMGSKAPMVVGLLLLGVGWSCGVVAGSTLLTESTPDRVRPSVQGASDFVMQGSSAGGAALAGLVVGTLGYSWLAGLAVALLAPVAVLVIVTVTRQNGRSAQEDPAPQVP</sequence>
<keyword evidence="2 5" id="KW-0812">Transmembrane</keyword>
<name>A0ABP5BVE3_9ACTN</name>
<feature type="transmembrane region" description="Helical" evidence="5">
    <location>
        <begin position="208"/>
        <end position="226"/>
    </location>
</feature>
<evidence type="ECO:0000313" key="8">
    <source>
        <dbReference type="Proteomes" id="UP001499854"/>
    </source>
</evidence>
<keyword evidence="3 5" id="KW-1133">Transmembrane helix</keyword>
<accession>A0ABP5BVE3</accession>
<reference evidence="8" key="1">
    <citation type="journal article" date="2019" name="Int. J. Syst. Evol. Microbiol.">
        <title>The Global Catalogue of Microorganisms (GCM) 10K type strain sequencing project: providing services to taxonomists for standard genome sequencing and annotation.</title>
        <authorList>
            <consortium name="The Broad Institute Genomics Platform"/>
            <consortium name="The Broad Institute Genome Sequencing Center for Infectious Disease"/>
            <person name="Wu L."/>
            <person name="Ma J."/>
        </authorList>
    </citation>
    <scope>NUCLEOTIDE SEQUENCE [LARGE SCALE GENOMIC DNA]</scope>
    <source>
        <strain evidence="8">JCM 16013</strain>
    </source>
</reference>
<feature type="transmembrane region" description="Helical" evidence="5">
    <location>
        <begin position="77"/>
        <end position="98"/>
    </location>
</feature>
<keyword evidence="4 5" id="KW-0472">Membrane</keyword>
<comment type="subcellular location">
    <subcellularLocation>
        <location evidence="1">Cell membrane</location>
        <topology evidence="1">Multi-pass membrane protein</topology>
    </subcellularLocation>
</comment>
<dbReference type="SUPFAM" id="SSF103473">
    <property type="entry name" value="MFS general substrate transporter"/>
    <property type="match status" value="1"/>
</dbReference>
<evidence type="ECO:0000256" key="3">
    <source>
        <dbReference type="ARBA" id="ARBA00022989"/>
    </source>
</evidence>
<dbReference type="Gene3D" id="1.20.1250.20">
    <property type="entry name" value="MFS general substrate transporter like domains"/>
    <property type="match status" value="1"/>
</dbReference>
<feature type="transmembrane region" description="Helical" evidence="5">
    <location>
        <begin position="170"/>
        <end position="188"/>
    </location>
</feature>
<comment type="caution">
    <text evidence="7">The sequence shown here is derived from an EMBL/GenBank/DDBJ whole genome shotgun (WGS) entry which is preliminary data.</text>
</comment>
<dbReference type="PANTHER" id="PTHR23534">
    <property type="entry name" value="MFS PERMEASE"/>
    <property type="match status" value="1"/>
</dbReference>
<evidence type="ECO:0000256" key="2">
    <source>
        <dbReference type="ARBA" id="ARBA00022692"/>
    </source>
</evidence>
<protein>
    <submittedName>
        <fullName evidence="7">MFS transporter</fullName>
    </submittedName>
</protein>
<feature type="transmembrane region" description="Helical" evidence="5">
    <location>
        <begin position="326"/>
        <end position="346"/>
    </location>
</feature>
<feature type="transmembrane region" description="Helical" evidence="5">
    <location>
        <begin position="254"/>
        <end position="277"/>
    </location>
</feature>
<feature type="transmembrane region" description="Helical" evidence="5">
    <location>
        <begin position="297"/>
        <end position="319"/>
    </location>
</feature>
<evidence type="ECO:0000256" key="5">
    <source>
        <dbReference type="SAM" id="Phobius"/>
    </source>
</evidence>